<evidence type="ECO:0000313" key="7">
    <source>
        <dbReference type="EMBL" id="WOV89181.1"/>
    </source>
</evidence>
<keyword evidence="3" id="KW-0488">Methylation</keyword>
<name>A0ABZ0L9I9_9BACL</name>
<gene>
    <name evidence="7" type="primary">comGC</name>
    <name evidence="7" type="ORF">QWT69_07075</name>
</gene>
<sequence length="93" mass="10228">MMIVLLIISVLVLIAIPNVTKHASTIDKKGCEAYVKMVQGQVEAYRMENHKVPKLAELEDADYLPKNAECPDGTKIVVTDEGIVKTETDLSAE</sequence>
<dbReference type="RefSeq" id="WP_317970977.1">
    <property type="nucleotide sequence ID" value="NZ_CP129118.1"/>
</dbReference>
<accession>A0ABZ0L9I9</accession>
<keyword evidence="5" id="KW-1133">Transmembrane helix</keyword>
<organism evidence="7 8">
    <name type="scientific">Sporosarcina oncorhynchi</name>
    <dbReference type="NCBI Taxonomy" id="3056444"/>
    <lineage>
        <taxon>Bacteria</taxon>
        <taxon>Bacillati</taxon>
        <taxon>Bacillota</taxon>
        <taxon>Bacilli</taxon>
        <taxon>Bacillales</taxon>
        <taxon>Caryophanaceae</taxon>
        <taxon>Sporosarcina</taxon>
    </lineage>
</organism>
<evidence type="ECO:0000256" key="5">
    <source>
        <dbReference type="ARBA" id="ARBA00022989"/>
    </source>
</evidence>
<dbReference type="SUPFAM" id="SSF54523">
    <property type="entry name" value="Pili subunits"/>
    <property type="match status" value="1"/>
</dbReference>
<evidence type="ECO:0000256" key="3">
    <source>
        <dbReference type="ARBA" id="ARBA00022481"/>
    </source>
</evidence>
<keyword evidence="6" id="KW-0472">Membrane</keyword>
<keyword evidence="8" id="KW-1185">Reference proteome</keyword>
<evidence type="ECO:0000313" key="8">
    <source>
        <dbReference type="Proteomes" id="UP001303902"/>
    </source>
</evidence>
<dbReference type="NCBIfam" id="NF040999">
    <property type="entry name" value="pilin_ComGC"/>
    <property type="match status" value="1"/>
</dbReference>
<dbReference type="InterPro" id="IPR016940">
    <property type="entry name" value="ComGC"/>
</dbReference>
<dbReference type="Proteomes" id="UP001303902">
    <property type="component" value="Chromosome"/>
</dbReference>
<proteinExistence type="predicted"/>
<evidence type="ECO:0000256" key="1">
    <source>
        <dbReference type="ARBA" id="ARBA00004162"/>
    </source>
</evidence>
<evidence type="ECO:0000256" key="4">
    <source>
        <dbReference type="ARBA" id="ARBA00022692"/>
    </source>
</evidence>
<protein>
    <submittedName>
        <fullName evidence="7">Competence type IV pilus major pilin ComGC</fullName>
    </submittedName>
</protein>
<comment type="subcellular location">
    <subcellularLocation>
        <location evidence="1">Cell membrane</location>
        <topology evidence="1">Single-pass membrane protein</topology>
    </subcellularLocation>
</comment>
<dbReference type="Gene3D" id="3.30.700.10">
    <property type="entry name" value="Glycoprotein, Type 4 Pilin"/>
    <property type="match status" value="1"/>
</dbReference>
<keyword evidence="4" id="KW-0812">Transmembrane</keyword>
<reference evidence="7 8" key="1">
    <citation type="submission" date="2023-06" db="EMBL/GenBank/DDBJ databases">
        <title>Sporosarcina sp. nov., isolated from Korean tranditional fermented seafood 'Jeotgal'.</title>
        <authorList>
            <person name="Yang A.I."/>
            <person name="Shin N.-R."/>
        </authorList>
    </citation>
    <scope>NUCLEOTIDE SEQUENCE [LARGE SCALE GENOMIC DNA]</scope>
    <source>
        <strain evidence="7 8">T2O-4</strain>
    </source>
</reference>
<dbReference type="InterPro" id="IPR045584">
    <property type="entry name" value="Pilin-like"/>
</dbReference>
<evidence type="ECO:0000256" key="6">
    <source>
        <dbReference type="ARBA" id="ARBA00023136"/>
    </source>
</evidence>
<keyword evidence="2" id="KW-1003">Cell membrane</keyword>
<evidence type="ECO:0000256" key="2">
    <source>
        <dbReference type="ARBA" id="ARBA00022475"/>
    </source>
</evidence>
<dbReference type="EMBL" id="CP129118">
    <property type="protein sequence ID" value="WOV89181.1"/>
    <property type="molecule type" value="Genomic_DNA"/>
</dbReference>